<gene>
    <name evidence="4" type="ORF">KC19_2G282600</name>
</gene>
<evidence type="ECO:0000313" key="4">
    <source>
        <dbReference type="EMBL" id="KAG0588982.1"/>
    </source>
</evidence>
<protein>
    <recommendedName>
        <fullName evidence="3">AAA+ ATPase domain-containing protein</fullName>
    </recommendedName>
</protein>
<feature type="compositionally biased region" description="Basic and acidic residues" evidence="1">
    <location>
        <begin position="583"/>
        <end position="608"/>
    </location>
</feature>
<feature type="transmembrane region" description="Helical" evidence="2">
    <location>
        <begin position="490"/>
        <end position="508"/>
    </location>
</feature>
<dbReference type="InterPro" id="IPR054289">
    <property type="entry name" value="DUF7025"/>
</dbReference>
<dbReference type="InterPro" id="IPR027417">
    <property type="entry name" value="P-loop_NTPase"/>
</dbReference>
<dbReference type="SUPFAM" id="SSF52540">
    <property type="entry name" value="P-loop containing nucleoside triphosphate hydrolases"/>
    <property type="match status" value="1"/>
</dbReference>
<dbReference type="Proteomes" id="UP000822688">
    <property type="component" value="Chromosome 2"/>
</dbReference>
<evidence type="ECO:0000256" key="2">
    <source>
        <dbReference type="SAM" id="Phobius"/>
    </source>
</evidence>
<feature type="compositionally biased region" description="Basic and acidic residues" evidence="1">
    <location>
        <begin position="192"/>
        <end position="221"/>
    </location>
</feature>
<feature type="region of interest" description="Disordered" evidence="1">
    <location>
        <begin position="583"/>
        <end position="621"/>
    </location>
</feature>
<dbReference type="GO" id="GO:0016887">
    <property type="term" value="F:ATP hydrolysis activity"/>
    <property type="evidence" value="ECO:0007669"/>
    <property type="project" value="InterPro"/>
</dbReference>
<dbReference type="Pfam" id="PF22942">
    <property type="entry name" value="DUF7025"/>
    <property type="match status" value="1"/>
</dbReference>
<dbReference type="PANTHER" id="PTHR46411">
    <property type="entry name" value="FAMILY ATPASE, PUTATIVE-RELATED"/>
    <property type="match status" value="1"/>
</dbReference>
<keyword evidence="2" id="KW-0812">Transmembrane</keyword>
<evidence type="ECO:0000256" key="1">
    <source>
        <dbReference type="SAM" id="MobiDB-lite"/>
    </source>
</evidence>
<comment type="caution">
    <text evidence="4">The sequence shown here is derived from an EMBL/GenBank/DDBJ whole genome shotgun (WGS) entry which is preliminary data.</text>
</comment>
<keyword evidence="2" id="KW-1133">Transmembrane helix</keyword>
<dbReference type="SMART" id="SM00382">
    <property type="entry name" value="AAA"/>
    <property type="match status" value="1"/>
</dbReference>
<feature type="region of interest" description="Disordered" evidence="1">
    <location>
        <begin position="1281"/>
        <end position="1324"/>
    </location>
</feature>
<feature type="region of interest" description="Disordered" evidence="1">
    <location>
        <begin position="192"/>
        <end position="243"/>
    </location>
</feature>
<evidence type="ECO:0000313" key="5">
    <source>
        <dbReference type="Proteomes" id="UP000822688"/>
    </source>
</evidence>
<name>A0A8T0J1A3_CERPU</name>
<reference evidence="4" key="1">
    <citation type="submission" date="2020-06" db="EMBL/GenBank/DDBJ databases">
        <title>WGS assembly of Ceratodon purpureus strain R40.</title>
        <authorList>
            <person name="Carey S.B."/>
            <person name="Jenkins J."/>
            <person name="Shu S."/>
            <person name="Lovell J.T."/>
            <person name="Sreedasyam A."/>
            <person name="Maumus F."/>
            <person name="Tiley G.P."/>
            <person name="Fernandez-Pozo N."/>
            <person name="Barry K."/>
            <person name="Chen C."/>
            <person name="Wang M."/>
            <person name="Lipzen A."/>
            <person name="Daum C."/>
            <person name="Saski C.A."/>
            <person name="Payton A.C."/>
            <person name="Mcbreen J.C."/>
            <person name="Conrad R.E."/>
            <person name="Kollar L.M."/>
            <person name="Olsson S."/>
            <person name="Huttunen S."/>
            <person name="Landis J.B."/>
            <person name="Wickett N.J."/>
            <person name="Johnson M.G."/>
            <person name="Rensing S.A."/>
            <person name="Grimwood J."/>
            <person name="Schmutz J."/>
            <person name="Mcdaniel S.F."/>
        </authorList>
    </citation>
    <scope>NUCLEOTIDE SEQUENCE</scope>
    <source>
        <strain evidence="4">R40</strain>
    </source>
</reference>
<dbReference type="Pfam" id="PF00004">
    <property type="entry name" value="AAA"/>
    <property type="match status" value="1"/>
</dbReference>
<feature type="domain" description="AAA+ ATPase" evidence="3">
    <location>
        <begin position="1075"/>
        <end position="1205"/>
    </location>
</feature>
<dbReference type="GO" id="GO:0005524">
    <property type="term" value="F:ATP binding"/>
    <property type="evidence" value="ECO:0007669"/>
    <property type="project" value="InterPro"/>
</dbReference>
<dbReference type="EMBL" id="CM026422">
    <property type="protein sequence ID" value="KAG0588982.1"/>
    <property type="molecule type" value="Genomic_DNA"/>
</dbReference>
<evidence type="ECO:0000259" key="3">
    <source>
        <dbReference type="SMART" id="SM00382"/>
    </source>
</evidence>
<feature type="compositionally biased region" description="Low complexity" evidence="1">
    <location>
        <begin position="222"/>
        <end position="237"/>
    </location>
</feature>
<dbReference type="InterPro" id="IPR003959">
    <property type="entry name" value="ATPase_AAA_core"/>
</dbReference>
<feature type="transmembrane region" description="Helical" evidence="2">
    <location>
        <begin position="462"/>
        <end position="484"/>
    </location>
</feature>
<keyword evidence="5" id="KW-1185">Reference proteome</keyword>
<dbReference type="Gene3D" id="3.40.50.300">
    <property type="entry name" value="P-loop containing nucleotide triphosphate hydrolases"/>
    <property type="match status" value="1"/>
</dbReference>
<proteinExistence type="predicted"/>
<keyword evidence="2" id="KW-0472">Membrane</keyword>
<dbReference type="PANTHER" id="PTHR46411:SF3">
    <property type="entry name" value="AAA+ ATPASE DOMAIN-CONTAINING PROTEIN"/>
    <property type="match status" value="1"/>
</dbReference>
<accession>A0A8T0J1A3</accession>
<sequence>MGDRQRFGQSPYGDTEATTEDVVQTRALLDVSASTGDVKEWMNNFFLNQAYGAFCMNILADIFVRLCFFVCTYLALLRCWRAKEREIRLTDLQIQQCLDNYSDSQKRTFETYFRSESFIRRVSQAATPGAQSSVASASSVLDSQVQANTSGEQLSSIPIVQGSNAGLSPACAPVMNSTNALPTVSEKVVESAADQKKGLEQLPKRRNGYVHDCHFPDESRSSEITSSSSGEISSSHSQKNVPTQARDDVVIDIPAICVFPTSASMEKGNKLKHFFRVRVGVSCDHDISSSRILQARVRATEENLSALRDVAVEGMKLDEGFTLQIGESVLYYCDGNPEEPALLSLRDVEVPTVLQADYSVGVLTIRGRYLEGAEIRAATFDGYMILNFTKQDQIHSHITPPERRLEVWRCTDLLPPVNLDRIHICASKAVPIEGHDVTVRSEVCSIQNTTLRTVIRTWVPTAILIMFLTSQAWILFALILNLVMDSLQPSRNWLISYPVLIALALYIIQELPQSLEDNMKAFMEQFKLAISSFQMVPDLFSSPPFRMRNGYCFHRGAKYLFDSQFILGGRYYKGSLDRKGTLPFERSRYPRRSPDEEEESPHSSKSDVEPEIPVNPPTSKDWKWPCLRGEYDKKTNTYATKRFDPDSKQESHDISDPFTVTYSELSKPRATDFGREVRLQYIPQNVSVKLYSKHLQAVVKDLLPSKLKLFENYGEIQASDLLELYFGKLLGKGCKEMEADREANDFLTSNDKFEGECLDMFHLIRFLRKEYEETIIQYERMMEADVISWDMLWTLIVPKADVVYYCTISKEEMCGKVLSTCYTIRQITSEKSDEFVVDLEVYDYNCINFEAKKIKCVILPFKGEAKVSDIDVCPLQRRADSHRLKEFFLMRGRKFYDLVLKYERRFMQYQGVLYNSLASQQPIYPRGGSMSSSRSMQSWSIGYKENIDGRVMIDQLSFVKMNLNDDMATAEPSRGWSLGNGSKSMETVIDEIDPQLLKYAPAVAYGYSFSVGKWGCFTIEGFTEIQFISTAFDTLVMNEDIKNTLLTLTEHHIKHPLGYGNGVARNADPLPNKGKGCIILLHGAPGTGKTLTVESLAEKLECPLWQLCVSKISKTIRELETDLLKTFQIAATWRAILVLDEADVYLSSRKYSPLSSNVTETNAMTGVFLRVLEYYTGILFLTTNVIHSIEPAIYSRMSLFVKYEEFNIEDRKQLWINFLNRVGFQHPSQEFWDKVLPEKFNGRVIRNIIQNAQILAGSTGSLLSEDELLKACRVMATPYTTSQSTELKDNPDPISTHASTSWKISDQQSLLAKPSSPTPNRTGPVAFYWSRSTF</sequence>
<feature type="compositionally biased region" description="Polar residues" evidence="1">
    <location>
        <begin position="1296"/>
        <end position="1310"/>
    </location>
</feature>
<organism evidence="4 5">
    <name type="scientific">Ceratodon purpureus</name>
    <name type="common">Fire moss</name>
    <name type="synonym">Dicranum purpureum</name>
    <dbReference type="NCBI Taxonomy" id="3225"/>
    <lineage>
        <taxon>Eukaryota</taxon>
        <taxon>Viridiplantae</taxon>
        <taxon>Streptophyta</taxon>
        <taxon>Embryophyta</taxon>
        <taxon>Bryophyta</taxon>
        <taxon>Bryophytina</taxon>
        <taxon>Bryopsida</taxon>
        <taxon>Dicranidae</taxon>
        <taxon>Pseudoditrichales</taxon>
        <taxon>Ditrichaceae</taxon>
        <taxon>Ceratodon</taxon>
    </lineage>
</organism>
<dbReference type="InterPro" id="IPR003593">
    <property type="entry name" value="AAA+_ATPase"/>
</dbReference>